<dbReference type="AlphaFoldDB" id="A0A6C0LYQ2"/>
<accession>A0A6C0LYQ2</accession>
<reference evidence="2" key="1">
    <citation type="journal article" date="2020" name="Nature">
        <title>Giant virus diversity and host interactions through global metagenomics.</title>
        <authorList>
            <person name="Schulz F."/>
            <person name="Roux S."/>
            <person name="Paez-Espino D."/>
            <person name="Jungbluth S."/>
            <person name="Walsh D.A."/>
            <person name="Denef V.J."/>
            <person name="McMahon K.D."/>
            <person name="Konstantinidis K.T."/>
            <person name="Eloe-Fadrosh E.A."/>
            <person name="Kyrpides N.C."/>
            <person name="Woyke T."/>
        </authorList>
    </citation>
    <scope>NUCLEOTIDE SEQUENCE</scope>
    <source>
        <strain evidence="2">GVMAG-S-1017745-26</strain>
    </source>
</reference>
<name>A0A6C0LYQ2_9ZZZZ</name>
<keyword evidence="1" id="KW-1133">Transmembrane helix</keyword>
<organism evidence="2">
    <name type="scientific">viral metagenome</name>
    <dbReference type="NCBI Taxonomy" id="1070528"/>
    <lineage>
        <taxon>unclassified sequences</taxon>
        <taxon>metagenomes</taxon>
        <taxon>organismal metagenomes</taxon>
    </lineage>
</organism>
<keyword evidence="1" id="KW-0472">Membrane</keyword>
<feature type="transmembrane region" description="Helical" evidence="1">
    <location>
        <begin position="34"/>
        <end position="59"/>
    </location>
</feature>
<evidence type="ECO:0000313" key="2">
    <source>
        <dbReference type="EMBL" id="QHU35158.1"/>
    </source>
</evidence>
<evidence type="ECO:0000256" key="1">
    <source>
        <dbReference type="SAM" id="Phobius"/>
    </source>
</evidence>
<feature type="transmembrane region" description="Helical" evidence="1">
    <location>
        <begin position="71"/>
        <end position="95"/>
    </location>
</feature>
<keyword evidence="1" id="KW-0812">Transmembrane</keyword>
<dbReference type="EMBL" id="MN740584">
    <property type="protein sequence ID" value="QHU35158.1"/>
    <property type="molecule type" value="Genomic_DNA"/>
</dbReference>
<proteinExistence type="predicted"/>
<protein>
    <submittedName>
        <fullName evidence="2">Uncharacterized protein</fullName>
    </submittedName>
</protein>
<sequence>MASIIEPFVSKFLQSMKHETFVNKPSINYKIDKLIGGGTIPTTALIISIILSQILFLIFGKWLWNSFLVPIIPAINPVNSIGHLLGLSILIKLLFN</sequence>